<dbReference type="OrthoDB" id="9811121at2"/>
<dbReference type="SUPFAM" id="SSF56317">
    <property type="entry name" value="Carbon-nitrogen hydrolase"/>
    <property type="match status" value="1"/>
</dbReference>
<sequence length="272" mass="31072">MKQETLRVVLAQRPIVWTDPEANLRLMAEDVRTATEEGAHLVVFPEVMLTGFNLKVAQSARPWRGPELERLRALAQEHQIAIASSAFVWDDEAQPTHYYNRAYIALPDGSLYAQDKRHLFSMAGEDRLLTPGEGYDIVTYRGWRIRLITCYDLRFPVWCRNRTHTDGSLDYDLLLVVANWPRPRITAWRTLLQARAIENVAYVIGVNRIGSDPFGTDYSGESLAYDYLGSPLIEAEPYADQLLSATLEPEPLAAFRQKFPVWRDSDSFTLHS</sequence>
<accession>C2MCS9</accession>
<keyword evidence="2" id="KW-0378">Hydrolase</keyword>
<comment type="caution">
    <text evidence="2">The sequence shown here is derived from an EMBL/GenBank/DDBJ whole genome shotgun (WGS) entry which is preliminary data.</text>
</comment>
<dbReference type="InterPro" id="IPR036526">
    <property type="entry name" value="C-N_Hydrolase_sf"/>
</dbReference>
<dbReference type="EC" id="3.5.-.-" evidence="2"/>
<dbReference type="GO" id="GO:0106008">
    <property type="term" value="F:2-oxoglutaramate amidase activity"/>
    <property type="evidence" value="ECO:0007669"/>
    <property type="project" value="TreeGrafter"/>
</dbReference>
<dbReference type="Proteomes" id="UP000003303">
    <property type="component" value="Unassembled WGS sequence"/>
</dbReference>
<dbReference type="STRING" id="596327.PORUE0001_1761"/>
<dbReference type="PANTHER" id="PTHR47799">
    <property type="entry name" value="OMEGA-AMIDASE YAFV"/>
    <property type="match status" value="1"/>
</dbReference>
<evidence type="ECO:0000259" key="1">
    <source>
        <dbReference type="PROSITE" id="PS50263"/>
    </source>
</evidence>
<protein>
    <submittedName>
        <fullName evidence="2">Hydrolase, carbon-nitrogen family</fullName>
        <ecNumber evidence="2">3.5.-.-</ecNumber>
    </submittedName>
</protein>
<dbReference type="Gene3D" id="3.60.110.10">
    <property type="entry name" value="Carbon-nitrogen hydrolase"/>
    <property type="match status" value="1"/>
</dbReference>
<gene>
    <name evidence="2" type="ORF">PORUE0001_1761</name>
</gene>
<proteinExistence type="predicted"/>
<dbReference type="RefSeq" id="WP_007365639.1">
    <property type="nucleotide sequence ID" value="NZ_ACLR01000179.1"/>
</dbReference>
<evidence type="ECO:0000313" key="3">
    <source>
        <dbReference type="Proteomes" id="UP000003303"/>
    </source>
</evidence>
<dbReference type="eggNOG" id="COG0388">
    <property type="taxonomic scope" value="Bacteria"/>
</dbReference>
<dbReference type="GO" id="GO:0050152">
    <property type="term" value="F:omega-amidase activity"/>
    <property type="evidence" value="ECO:0007669"/>
    <property type="project" value="TreeGrafter"/>
</dbReference>
<dbReference type="PANTHER" id="PTHR47799:SF1">
    <property type="entry name" value="OMEGA-AMIDASE YAFV"/>
    <property type="match status" value="1"/>
</dbReference>
<dbReference type="InterPro" id="IPR003010">
    <property type="entry name" value="C-N_Hydrolase"/>
</dbReference>
<dbReference type="EMBL" id="ACLR01000179">
    <property type="protein sequence ID" value="EEK16460.1"/>
    <property type="molecule type" value="Genomic_DNA"/>
</dbReference>
<reference evidence="2 3" key="1">
    <citation type="submission" date="2009-04" db="EMBL/GenBank/DDBJ databases">
        <authorList>
            <person name="Sebastian Y."/>
            <person name="Madupu R."/>
            <person name="Durkin A.S."/>
            <person name="Torralba M."/>
            <person name="Methe B."/>
            <person name="Sutton G.G."/>
            <person name="Strausberg R.L."/>
            <person name="Nelson K.E."/>
        </authorList>
    </citation>
    <scope>NUCLEOTIDE SEQUENCE [LARGE SCALE GENOMIC DNA]</scope>
    <source>
        <strain evidence="2 3">60-3</strain>
    </source>
</reference>
<keyword evidence="3" id="KW-1185">Reference proteome</keyword>
<organism evidence="2 3">
    <name type="scientific">Porphyromonas uenonis 60-3</name>
    <dbReference type="NCBI Taxonomy" id="596327"/>
    <lineage>
        <taxon>Bacteria</taxon>
        <taxon>Pseudomonadati</taxon>
        <taxon>Bacteroidota</taxon>
        <taxon>Bacteroidia</taxon>
        <taxon>Bacteroidales</taxon>
        <taxon>Porphyromonadaceae</taxon>
        <taxon>Porphyromonas</taxon>
    </lineage>
</organism>
<dbReference type="Pfam" id="PF00795">
    <property type="entry name" value="CN_hydrolase"/>
    <property type="match status" value="1"/>
</dbReference>
<feature type="domain" description="CN hydrolase" evidence="1">
    <location>
        <begin position="6"/>
        <end position="249"/>
    </location>
</feature>
<dbReference type="CDD" id="cd07575">
    <property type="entry name" value="Xc-1258_like"/>
    <property type="match status" value="1"/>
</dbReference>
<dbReference type="PROSITE" id="PS50263">
    <property type="entry name" value="CN_HYDROLASE"/>
    <property type="match status" value="1"/>
</dbReference>
<dbReference type="InterPro" id="IPR052737">
    <property type="entry name" value="Omega-amidase_YafV"/>
</dbReference>
<dbReference type="AlphaFoldDB" id="C2MCS9"/>
<evidence type="ECO:0000313" key="2">
    <source>
        <dbReference type="EMBL" id="EEK16460.1"/>
    </source>
</evidence>
<name>C2MCS9_9PORP</name>